<protein>
    <submittedName>
        <fullName evidence="2">Glycosyl transferase family 2</fullName>
    </submittedName>
</protein>
<organism evidence="2 3">
    <name type="scientific">Methylobacterium aquaticum</name>
    <dbReference type="NCBI Taxonomy" id="270351"/>
    <lineage>
        <taxon>Bacteria</taxon>
        <taxon>Pseudomonadati</taxon>
        <taxon>Pseudomonadota</taxon>
        <taxon>Alphaproteobacteria</taxon>
        <taxon>Hyphomicrobiales</taxon>
        <taxon>Methylobacteriaceae</taxon>
        <taxon>Methylobacterium</taxon>
    </lineage>
</organism>
<evidence type="ECO:0000313" key="2">
    <source>
        <dbReference type="EMBL" id="BAQ46333.1"/>
    </source>
</evidence>
<reference evidence="3" key="2">
    <citation type="submission" date="2015-01" db="EMBL/GenBank/DDBJ databases">
        <title>Complete genome sequence of Methylobacterium aquaticum strain 22A.</title>
        <authorList>
            <person name="Tani A."/>
            <person name="Ogura Y."/>
            <person name="Hayashi T."/>
        </authorList>
    </citation>
    <scope>NUCLEOTIDE SEQUENCE [LARGE SCALE GENOMIC DNA]</scope>
    <source>
        <strain evidence="3">MA-22A</strain>
    </source>
</reference>
<dbReference type="EMBL" id="AP014704">
    <property type="protein sequence ID" value="BAQ46333.1"/>
    <property type="molecule type" value="Genomic_DNA"/>
</dbReference>
<reference evidence="2 3" key="1">
    <citation type="journal article" date="2015" name="Genome Announc.">
        <title>Complete Genome Sequence of Methylobacterium aquaticum Strain 22A, Isolated from Racomitrium japonicum Moss.</title>
        <authorList>
            <person name="Tani A."/>
            <person name="Ogura Y."/>
            <person name="Hayashi T."/>
            <person name="Kimbara K."/>
        </authorList>
    </citation>
    <scope>NUCLEOTIDE SEQUENCE [LARGE SCALE GENOMIC DNA]</scope>
    <source>
        <strain evidence="2 3">MA-22A</strain>
    </source>
</reference>
<gene>
    <name evidence="2" type="primary">wcaA</name>
    <name evidence="2" type="ORF">Maq22A_c15965</name>
</gene>
<accession>A0A0C6FCU7</accession>
<evidence type="ECO:0000313" key="3">
    <source>
        <dbReference type="Proteomes" id="UP000061432"/>
    </source>
</evidence>
<proteinExistence type="predicted"/>
<dbReference type="InterPro" id="IPR001173">
    <property type="entry name" value="Glyco_trans_2-like"/>
</dbReference>
<dbReference type="AlphaFoldDB" id="A0A0C6FCU7"/>
<dbReference type="PATRIC" id="fig|270351.10.peg.3072"/>
<dbReference type="Proteomes" id="UP000061432">
    <property type="component" value="Chromosome"/>
</dbReference>
<keyword evidence="2" id="KW-0808">Transferase</keyword>
<dbReference type="RefSeq" id="WP_060847480.1">
    <property type="nucleotide sequence ID" value="NZ_AP014704.1"/>
</dbReference>
<evidence type="ECO:0000259" key="1">
    <source>
        <dbReference type="Pfam" id="PF00535"/>
    </source>
</evidence>
<dbReference type="PANTHER" id="PTHR43685:SF2">
    <property type="entry name" value="GLYCOSYLTRANSFERASE 2-LIKE DOMAIN-CONTAINING PROTEIN"/>
    <property type="match status" value="1"/>
</dbReference>
<feature type="domain" description="Glycosyltransferase 2-like" evidence="1">
    <location>
        <begin position="111"/>
        <end position="254"/>
    </location>
</feature>
<dbReference type="PANTHER" id="PTHR43685">
    <property type="entry name" value="GLYCOSYLTRANSFERASE"/>
    <property type="match status" value="1"/>
</dbReference>
<dbReference type="OrthoDB" id="7978874at2"/>
<dbReference type="STRING" id="270351.Maq22A_c15965"/>
<dbReference type="InterPro" id="IPR029044">
    <property type="entry name" value="Nucleotide-diphossugar_trans"/>
</dbReference>
<name>A0A0C6FCU7_9HYPH</name>
<dbReference type="GO" id="GO:0016740">
    <property type="term" value="F:transferase activity"/>
    <property type="evidence" value="ECO:0007669"/>
    <property type="project" value="UniProtKB-KW"/>
</dbReference>
<dbReference type="SUPFAM" id="SSF53448">
    <property type="entry name" value="Nucleotide-diphospho-sugar transferases"/>
    <property type="match status" value="1"/>
</dbReference>
<dbReference type="InterPro" id="IPR050834">
    <property type="entry name" value="Glycosyltransf_2"/>
</dbReference>
<dbReference type="KEGG" id="maqu:Maq22A_c15965"/>
<dbReference type="Pfam" id="PF00535">
    <property type="entry name" value="Glycos_transf_2"/>
    <property type="match status" value="1"/>
</dbReference>
<dbReference type="Gene3D" id="3.90.550.10">
    <property type="entry name" value="Spore Coat Polysaccharide Biosynthesis Protein SpsA, Chain A"/>
    <property type="match status" value="1"/>
</dbReference>
<sequence length="400" mass="46236">MSLPEIVVIGRSAFDIKSPGPDIDVETRELSCSFYPDDRDLERILIAKRPHVIATFGEEARFQNLMRAPYEVRKRWINFAADVDAEEVGRQIFYCFLDNATAFRRSRPLVSVFTPAYRSGSRILRPFHSLRSQTYVDWEWVIVDDSDDDGATFSELEALAAQDHRIRVYRPHRPSGRIGDVKQTACRLAGGDLLLELDHDDELTSGSLEAVTLAFHQHPEAGFLYTDWAEVFEDGRNATYGEHWAFFYGKDRTESYNGREYIVHEAPRINAKTIRHIVSAPNHVRAWRKDFYHEIGGHNPDLAAADDYELCVRTFLHTRMILLRKFCYIQYYNTVGNTQRLRNKDIQRLTRAVSEKYDARIHRRFVELGVDDFTWDAGRNATDWSRANPATEPHCSLIVG</sequence>